<dbReference type="PANTHER" id="PTHR34978">
    <property type="entry name" value="POSSIBLE SENSOR-TRANSDUCER PROTEIN BLAR"/>
    <property type="match status" value="1"/>
</dbReference>
<dbReference type="OrthoDB" id="9804799at2"/>
<dbReference type="InterPro" id="IPR008756">
    <property type="entry name" value="Peptidase_M56"/>
</dbReference>
<evidence type="ECO:0000259" key="2">
    <source>
        <dbReference type="Pfam" id="PF05569"/>
    </source>
</evidence>
<dbReference type="CDD" id="cd07341">
    <property type="entry name" value="M56_BlaR1_MecR1_like"/>
    <property type="match status" value="1"/>
</dbReference>
<reference evidence="3 4" key="1">
    <citation type="submission" date="2018-09" db="EMBL/GenBank/DDBJ databases">
        <title>Murine metabolic-syndrome-specific gut microbial biobank.</title>
        <authorList>
            <person name="Liu C."/>
        </authorList>
    </citation>
    <scope>NUCLEOTIDE SEQUENCE [LARGE SCALE GENOMIC DNA]</scope>
    <source>
        <strain evidence="3 4">0.1xD8-82</strain>
    </source>
</reference>
<dbReference type="Proteomes" id="UP000280696">
    <property type="component" value="Unassembled WGS sequence"/>
</dbReference>
<evidence type="ECO:0000313" key="3">
    <source>
        <dbReference type="EMBL" id="RKI90531.1"/>
    </source>
</evidence>
<feature type="transmembrane region" description="Helical" evidence="1">
    <location>
        <begin position="6"/>
        <end position="25"/>
    </location>
</feature>
<sequence length="548" mass="60703">MNLVQMSITAGILIIGITVFRALFIHHVPKKVLVLLWEIAILRLAMPFAVPLPFPGIGDLGGITVDFGRPKTISVAVGNMAPEMPGSKTEQKAGTASFAGINVVEISAQEIQAEESYLLWGLYGAAVITMALGSVYLYFRDSQFFREGLPMPEREKQLLLLGLGEKDKRRLERVRFRISDRTASPVTYGIFCQAIVFPKGLYQSTEKEVTFWLRHELVHIRNHDNLKKVIAHGVLCLHWFNPMVWLLYLLLNRDMELLCDEMVVRERREIRKDYALALLSVAQQKNMGFQTGLGFGKNAVTERITAVMKCKRRTAGGTLGAAAAVMAALTVFGSHYVSYAADGEIAANYDAVKAAEYTVTVDARAIEDIAETDKPVILGYTGSISYETADRQAQTVSAQPGMAEAVEETAYWTAETESMQTAESAEYMQGTAQAAEGTEYAEGITKAAENASYAADIEKIMDDYRQFGLSIQTSGDDYRLYYEDEPVYFFADNTVPEEEGFSGRLFLLEAGGDNGKTGVIALHDARGKVNGLRRLSEEESKAYTSRWR</sequence>
<keyword evidence="1" id="KW-0812">Transmembrane</keyword>
<name>A0A3A9ASH9_9FIRM</name>
<gene>
    <name evidence="3" type="ORF">D7V94_14015</name>
</gene>
<accession>A0A3A9ASH9</accession>
<dbReference type="Pfam" id="PF05569">
    <property type="entry name" value="Peptidase_M56"/>
    <property type="match status" value="1"/>
</dbReference>
<feature type="transmembrane region" description="Helical" evidence="1">
    <location>
        <begin position="117"/>
        <end position="139"/>
    </location>
</feature>
<dbReference type="PANTHER" id="PTHR34978:SF3">
    <property type="entry name" value="SLR0241 PROTEIN"/>
    <property type="match status" value="1"/>
</dbReference>
<proteinExistence type="predicted"/>
<keyword evidence="4" id="KW-1185">Reference proteome</keyword>
<dbReference type="InterPro" id="IPR052173">
    <property type="entry name" value="Beta-lactam_resp_regulator"/>
</dbReference>
<feature type="transmembrane region" description="Helical" evidence="1">
    <location>
        <begin position="32"/>
        <end position="50"/>
    </location>
</feature>
<keyword evidence="1" id="KW-0472">Membrane</keyword>
<dbReference type="AlphaFoldDB" id="A0A3A9ASH9"/>
<protein>
    <submittedName>
        <fullName evidence="3">M56 family metallopeptidase</fullName>
    </submittedName>
</protein>
<dbReference type="RefSeq" id="WP_120470809.1">
    <property type="nucleotide sequence ID" value="NZ_RAYQ01000014.1"/>
</dbReference>
<comment type="caution">
    <text evidence="3">The sequence shown here is derived from an EMBL/GenBank/DDBJ whole genome shotgun (WGS) entry which is preliminary data.</text>
</comment>
<evidence type="ECO:0000313" key="4">
    <source>
        <dbReference type="Proteomes" id="UP000280696"/>
    </source>
</evidence>
<dbReference type="EMBL" id="RAYQ01000014">
    <property type="protein sequence ID" value="RKI90531.1"/>
    <property type="molecule type" value="Genomic_DNA"/>
</dbReference>
<organism evidence="3 4">
    <name type="scientific">Parablautia intestinalis</name>
    <dbReference type="NCBI Taxonomy" id="2320100"/>
    <lineage>
        <taxon>Bacteria</taxon>
        <taxon>Bacillati</taxon>
        <taxon>Bacillota</taxon>
        <taxon>Clostridia</taxon>
        <taxon>Lachnospirales</taxon>
        <taxon>Lachnospiraceae</taxon>
        <taxon>Parablautia</taxon>
    </lineage>
</organism>
<feature type="domain" description="Peptidase M56" evidence="2">
    <location>
        <begin position="3"/>
        <end position="306"/>
    </location>
</feature>
<evidence type="ECO:0000256" key="1">
    <source>
        <dbReference type="SAM" id="Phobius"/>
    </source>
</evidence>
<feature type="transmembrane region" description="Helical" evidence="1">
    <location>
        <begin position="229"/>
        <end position="251"/>
    </location>
</feature>
<keyword evidence="1" id="KW-1133">Transmembrane helix</keyword>